<dbReference type="EMBL" id="JBBNAF010000003">
    <property type="protein sequence ID" value="KAK9159850.1"/>
    <property type="molecule type" value="Genomic_DNA"/>
</dbReference>
<comment type="caution">
    <text evidence="1">The sequence shown here is derived from an EMBL/GenBank/DDBJ whole genome shotgun (WGS) entry which is preliminary data.</text>
</comment>
<keyword evidence="2" id="KW-1185">Reference proteome</keyword>
<evidence type="ECO:0000313" key="1">
    <source>
        <dbReference type="EMBL" id="KAK9159850.1"/>
    </source>
</evidence>
<organism evidence="1 2">
    <name type="scientific">Stephania yunnanensis</name>
    <dbReference type="NCBI Taxonomy" id="152371"/>
    <lineage>
        <taxon>Eukaryota</taxon>
        <taxon>Viridiplantae</taxon>
        <taxon>Streptophyta</taxon>
        <taxon>Embryophyta</taxon>
        <taxon>Tracheophyta</taxon>
        <taxon>Spermatophyta</taxon>
        <taxon>Magnoliopsida</taxon>
        <taxon>Ranunculales</taxon>
        <taxon>Menispermaceae</taxon>
        <taxon>Menispermoideae</taxon>
        <taxon>Cissampelideae</taxon>
        <taxon>Stephania</taxon>
    </lineage>
</organism>
<protein>
    <submittedName>
        <fullName evidence="1">Uncharacterized protein</fullName>
    </submittedName>
</protein>
<reference evidence="1 2" key="1">
    <citation type="submission" date="2024-01" db="EMBL/GenBank/DDBJ databases">
        <title>Genome assemblies of Stephania.</title>
        <authorList>
            <person name="Yang L."/>
        </authorList>
    </citation>
    <scope>NUCLEOTIDE SEQUENCE [LARGE SCALE GENOMIC DNA]</scope>
    <source>
        <strain evidence="1">YNDBR</strain>
        <tissue evidence="1">Leaf</tissue>
    </source>
</reference>
<dbReference type="Proteomes" id="UP001420932">
    <property type="component" value="Unassembled WGS sequence"/>
</dbReference>
<proteinExistence type="predicted"/>
<sequence length="77" mass="8788">MPFGEMSITLEDISILLKISVTDKVVAVDNFLRYTEDSCEEAIELVSKLLDVTIEEAKEEVNITRGLTVRKAWLKTW</sequence>
<dbReference type="AlphaFoldDB" id="A0AAP0PYB7"/>
<name>A0AAP0PYB7_9MAGN</name>
<evidence type="ECO:0000313" key="2">
    <source>
        <dbReference type="Proteomes" id="UP001420932"/>
    </source>
</evidence>
<gene>
    <name evidence="1" type="ORF">Syun_006191</name>
</gene>
<accession>A0AAP0PYB7</accession>